<accession>A0A6M1TSD0</accession>
<evidence type="ECO:0000313" key="2">
    <source>
        <dbReference type="EMBL" id="NGQ89956.1"/>
    </source>
</evidence>
<keyword evidence="1" id="KW-0472">Membrane</keyword>
<keyword evidence="3" id="KW-1185">Reference proteome</keyword>
<dbReference type="Proteomes" id="UP000474758">
    <property type="component" value="Unassembled WGS sequence"/>
</dbReference>
<organism evidence="2 3">
    <name type="scientific">Paragemmobacter kunshanensis</name>
    <dbReference type="NCBI Taxonomy" id="2583234"/>
    <lineage>
        <taxon>Bacteria</taxon>
        <taxon>Pseudomonadati</taxon>
        <taxon>Pseudomonadota</taxon>
        <taxon>Alphaproteobacteria</taxon>
        <taxon>Rhodobacterales</taxon>
        <taxon>Paracoccaceae</taxon>
        <taxon>Paragemmobacter</taxon>
    </lineage>
</organism>
<keyword evidence="1" id="KW-1133">Transmembrane helix</keyword>
<name>A0A6M1TSD0_9RHOB</name>
<comment type="caution">
    <text evidence="2">The sequence shown here is derived from an EMBL/GenBank/DDBJ whole genome shotgun (WGS) entry which is preliminary data.</text>
</comment>
<reference evidence="2 3" key="1">
    <citation type="submission" date="2020-02" db="EMBL/GenBank/DDBJ databases">
        <title>Rhodobacter translucens sp. nov., a novel bacterium isolated from activated sludge.</title>
        <authorList>
            <person name="Liu J."/>
        </authorList>
    </citation>
    <scope>NUCLEOTIDE SEQUENCE [LARGE SCALE GENOMIC DNA]</scope>
    <source>
        <strain evidence="2 3">HX-7-19</strain>
    </source>
</reference>
<evidence type="ECO:0000256" key="1">
    <source>
        <dbReference type="SAM" id="Phobius"/>
    </source>
</evidence>
<proteinExistence type="predicted"/>
<protein>
    <submittedName>
        <fullName evidence="2">Uncharacterized protein</fullName>
    </submittedName>
</protein>
<sequence>MMPLTHFLALITFVILAAGATIGLALWAELPLVALGLAALAGSLILGARQWR</sequence>
<gene>
    <name evidence="2" type="ORF">G5V65_03535</name>
</gene>
<dbReference type="EMBL" id="JAALFE010000002">
    <property type="protein sequence ID" value="NGQ89956.1"/>
    <property type="molecule type" value="Genomic_DNA"/>
</dbReference>
<evidence type="ECO:0000313" key="3">
    <source>
        <dbReference type="Proteomes" id="UP000474758"/>
    </source>
</evidence>
<dbReference type="RefSeq" id="WP_165046835.1">
    <property type="nucleotide sequence ID" value="NZ_JAALFE010000002.1"/>
</dbReference>
<keyword evidence="1" id="KW-0812">Transmembrane</keyword>
<dbReference type="AlphaFoldDB" id="A0A6M1TSD0"/>
<feature type="transmembrane region" description="Helical" evidence="1">
    <location>
        <begin position="29"/>
        <end position="48"/>
    </location>
</feature>